<proteinExistence type="predicted"/>
<dbReference type="VEuPathDB" id="TrichDB:TRFO_30421"/>
<feature type="transmembrane region" description="Helical" evidence="1">
    <location>
        <begin position="170"/>
        <end position="186"/>
    </location>
</feature>
<comment type="caution">
    <text evidence="2">The sequence shown here is derived from an EMBL/GenBank/DDBJ whole genome shotgun (WGS) entry which is preliminary data.</text>
</comment>
<keyword evidence="3" id="KW-1185">Reference proteome</keyword>
<feature type="transmembrane region" description="Helical" evidence="1">
    <location>
        <begin position="26"/>
        <end position="59"/>
    </location>
</feature>
<protein>
    <submittedName>
        <fullName evidence="2">Uncharacterized protein</fullName>
    </submittedName>
</protein>
<dbReference type="Proteomes" id="UP000179807">
    <property type="component" value="Unassembled WGS sequence"/>
</dbReference>
<name>A0A1J4JTM4_9EUKA</name>
<gene>
    <name evidence="2" type="ORF">TRFO_30421</name>
</gene>
<sequence>MQDRERLIHPLNPNHYRRDPLKISLAMGYIIIIAGYLALFLHAIFAGFSLFFVICNYAMLDKYSFMSYYAAIAPNIAILFVYVSVICCIIIFTYAVFGWILIKEKIGNIILSICAVISIVTLILSFTMIKMSQTFWAMTNRKPGWFSDPNFDVDNSWRSAAFTPYMIKDVARTILFIIQALLYIIGHQISTRKLIKAFDFANGR</sequence>
<keyword evidence="1" id="KW-0472">Membrane</keyword>
<feature type="transmembrane region" description="Helical" evidence="1">
    <location>
        <begin position="79"/>
        <end position="102"/>
    </location>
</feature>
<keyword evidence="1" id="KW-1133">Transmembrane helix</keyword>
<accession>A0A1J4JTM4</accession>
<dbReference type="OrthoDB" id="10594122at2759"/>
<dbReference type="EMBL" id="MLAK01000866">
    <property type="protein sequence ID" value="OHT02473.1"/>
    <property type="molecule type" value="Genomic_DNA"/>
</dbReference>
<evidence type="ECO:0000313" key="2">
    <source>
        <dbReference type="EMBL" id="OHT02473.1"/>
    </source>
</evidence>
<dbReference type="AlphaFoldDB" id="A0A1J4JTM4"/>
<keyword evidence="1" id="KW-0812">Transmembrane</keyword>
<organism evidence="2 3">
    <name type="scientific">Tritrichomonas foetus</name>
    <dbReference type="NCBI Taxonomy" id="1144522"/>
    <lineage>
        <taxon>Eukaryota</taxon>
        <taxon>Metamonada</taxon>
        <taxon>Parabasalia</taxon>
        <taxon>Tritrichomonadida</taxon>
        <taxon>Tritrichomonadidae</taxon>
        <taxon>Tritrichomonas</taxon>
    </lineage>
</organism>
<feature type="transmembrane region" description="Helical" evidence="1">
    <location>
        <begin position="109"/>
        <end position="129"/>
    </location>
</feature>
<reference evidence="2" key="1">
    <citation type="submission" date="2016-10" db="EMBL/GenBank/DDBJ databases">
        <authorList>
            <person name="Benchimol M."/>
            <person name="Almeida L.G."/>
            <person name="Vasconcelos A.T."/>
            <person name="Perreira-Neves A."/>
            <person name="Rosa I.A."/>
            <person name="Tasca T."/>
            <person name="Bogo M.R."/>
            <person name="de Souza W."/>
        </authorList>
    </citation>
    <scope>NUCLEOTIDE SEQUENCE [LARGE SCALE GENOMIC DNA]</scope>
    <source>
        <strain evidence="2">K</strain>
    </source>
</reference>
<evidence type="ECO:0000313" key="3">
    <source>
        <dbReference type="Proteomes" id="UP000179807"/>
    </source>
</evidence>
<dbReference type="GeneID" id="94842052"/>
<evidence type="ECO:0000256" key="1">
    <source>
        <dbReference type="SAM" id="Phobius"/>
    </source>
</evidence>
<dbReference type="RefSeq" id="XP_068355609.1">
    <property type="nucleotide sequence ID" value="XM_068507348.1"/>
</dbReference>